<sequence length="215" mass="23054">MIVGANSVPLQQTGIERPAPARAQAETSVPDEAGDALARLDNFVESAALSRKAFAEDRLAHLKEQMNTLSLFNLAPGFLVGHTARMARELESAATDFAASFKTLAGLEQQADTQVPATSADAAEPPERVVPKAYLDVLAEDTPVIARMSSEDAETAASFMNTAYLLRGVVEMMTDDSKDSASVRWSADSARDSTARVTNIMARLEGPSAFSKVYW</sequence>
<keyword evidence="3" id="KW-1185">Reference proteome</keyword>
<dbReference type="RefSeq" id="WP_267613856.1">
    <property type="nucleotide sequence ID" value="NZ_JAOVZQ010000001.1"/>
</dbReference>
<dbReference type="Proteomes" id="UP001081283">
    <property type="component" value="Unassembled WGS sequence"/>
</dbReference>
<proteinExistence type="predicted"/>
<dbReference type="EMBL" id="JAOVZQ010000001">
    <property type="protein sequence ID" value="MCY0096001.1"/>
    <property type="molecule type" value="Genomic_DNA"/>
</dbReference>
<organism evidence="2 3">
    <name type="scientific">Hoeflea ulvae</name>
    <dbReference type="NCBI Taxonomy" id="2983764"/>
    <lineage>
        <taxon>Bacteria</taxon>
        <taxon>Pseudomonadati</taxon>
        <taxon>Pseudomonadota</taxon>
        <taxon>Alphaproteobacteria</taxon>
        <taxon>Hyphomicrobiales</taxon>
        <taxon>Rhizobiaceae</taxon>
        <taxon>Hoeflea</taxon>
    </lineage>
</organism>
<comment type="caution">
    <text evidence="2">The sequence shown here is derived from an EMBL/GenBank/DDBJ whole genome shotgun (WGS) entry which is preliminary data.</text>
</comment>
<evidence type="ECO:0000313" key="3">
    <source>
        <dbReference type="Proteomes" id="UP001081283"/>
    </source>
</evidence>
<protein>
    <submittedName>
        <fullName evidence="2">Uncharacterized protein</fullName>
    </submittedName>
</protein>
<evidence type="ECO:0000313" key="2">
    <source>
        <dbReference type="EMBL" id="MCY0096001.1"/>
    </source>
</evidence>
<feature type="region of interest" description="Disordered" evidence="1">
    <location>
        <begin position="1"/>
        <end position="26"/>
    </location>
</feature>
<name>A0ABT3YJE7_9HYPH</name>
<accession>A0ABT3YJE7</accession>
<evidence type="ECO:0000256" key="1">
    <source>
        <dbReference type="SAM" id="MobiDB-lite"/>
    </source>
</evidence>
<gene>
    <name evidence="2" type="ORF">OEG82_18550</name>
</gene>
<reference evidence="2" key="1">
    <citation type="submission" date="2022-10" db="EMBL/GenBank/DDBJ databases">
        <title>Hoeflea sp. J2-29, isolated from marine algae.</title>
        <authorList>
            <person name="Kristyanto S."/>
            <person name="Kim J.M."/>
            <person name="Jeon C.O."/>
        </authorList>
    </citation>
    <scope>NUCLEOTIDE SEQUENCE</scope>
    <source>
        <strain evidence="2">J2-29</strain>
    </source>
</reference>